<evidence type="ECO:0000256" key="2">
    <source>
        <dbReference type="ARBA" id="ARBA00023015"/>
    </source>
</evidence>
<evidence type="ECO:0000313" key="10">
    <source>
        <dbReference type="Proteomes" id="UP000188342"/>
    </source>
</evidence>
<keyword evidence="5 6" id="KW-0804">Transcription</keyword>
<evidence type="ECO:0000256" key="1">
    <source>
        <dbReference type="ARBA" id="ARBA00010641"/>
    </source>
</evidence>
<feature type="domain" description="RNA polymerase sigma-70 region 2" evidence="7">
    <location>
        <begin position="40"/>
        <end position="102"/>
    </location>
</feature>
<dbReference type="OrthoDB" id="9780326at2"/>
<dbReference type="NCBIfam" id="TIGR02937">
    <property type="entry name" value="sigma70-ECF"/>
    <property type="match status" value="1"/>
</dbReference>
<keyword evidence="4 6" id="KW-0238">DNA-binding</keyword>
<dbReference type="AlphaFoldDB" id="A0A1R4ISI8"/>
<name>A0A1R4ISI8_9ACTN</name>
<dbReference type="InterPro" id="IPR013325">
    <property type="entry name" value="RNA_pol_sigma_r2"/>
</dbReference>
<dbReference type="Proteomes" id="UP000188342">
    <property type="component" value="Unassembled WGS sequence"/>
</dbReference>
<comment type="similarity">
    <text evidence="1 6">Belongs to the sigma-70 factor family. ECF subfamily.</text>
</comment>
<dbReference type="GO" id="GO:0006352">
    <property type="term" value="P:DNA-templated transcription initiation"/>
    <property type="evidence" value="ECO:0007669"/>
    <property type="project" value="InterPro"/>
</dbReference>
<feature type="domain" description="RNA polymerase sigma factor 70 region 4 type 2" evidence="8">
    <location>
        <begin position="136"/>
        <end position="182"/>
    </location>
</feature>
<keyword evidence="3 6" id="KW-0731">Sigma factor</keyword>
<reference evidence="9 10" key="1">
    <citation type="submission" date="2017-02" db="EMBL/GenBank/DDBJ databases">
        <authorList>
            <person name="Peterson S.W."/>
        </authorList>
    </citation>
    <scope>NUCLEOTIDE SEQUENCE [LARGE SCALE GENOMIC DNA]</scope>
    <source>
        <strain evidence="9 10">LSP_Lj1</strain>
    </source>
</reference>
<proteinExistence type="inferred from homology"/>
<evidence type="ECO:0000259" key="8">
    <source>
        <dbReference type="Pfam" id="PF08281"/>
    </source>
</evidence>
<evidence type="ECO:0000259" key="7">
    <source>
        <dbReference type="Pfam" id="PF04542"/>
    </source>
</evidence>
<dbReference type="EMBL" id="FUKQ01000011">
    <property type="protein sequence ID" value="SJN22654.1"/>
    <property type="molecule type" value="Genomic_DNA"/>
</dbReference>
<dbReference type="GO" id="GO:0016987">
    <property type="term" value="F:sigma factor activity"/>
    <property type="evidence" value="ECO:0007669"/>
    <property type="project" value="UniProtKB-KW"/>
</dbReference>
<dbReference type="CDD" id="cd06171">
    <property type="entry name" value="Sigma70_r4"/>
    <property type="match status" value="1"/>
</dbReference>
<dbReference type="STRING" id="1255658.FM114_03450"/>
<dbReference type="SUPFAM" id="SSF88946">
    <property type="entry name" value="Sigma2 domain of RNA polymerase sigma factors"/>
    <property type="match status" value="1"/>
</dbReference>
<dbReference type="InterPro" id="IPR000838">
    <property type="entry name" value="RNA_pol_sigma70_ECF_CS"/>
</dbReference>
<dbReference type="GO" id="GO:0006950">
    <property type="term" value="P:response to stress"/>
    <property type="evidence" value="ECO:0007669"/>
    <property type="project" value="UniProtKB-ARBA"/>
</dbReference>
<dbReference type="InterPro" id="IPR036388">
    <property type="entry name" value="WH-like_DNA-bd_sf"/>
</dbReference>
<dbReference type="SUPFAM" id="SSF88659">
    <property type="entry name" value="Sigma3 and sigma4 domains of RNA polymerase sigma factors"/>
    <property type="match status" value="1"/>
</dbReference>
<dbReference type="InterPro" id="IPR014284">
    <property type="entry name" value="RNA_pol_sigma-70_dom"/>
</dbReference>
<evidence type="ECO:0000256" key="3">
    <source>
        <dbReference type="ARBA" id="ARBA00023082"/>
    </source>
</evidence>
<organism evidence="9 10">
    <name type="scientific">Luteococcus japonicus LSP_Lj1</name>
    <dbReference type="NCBI Taxonomy" id="1255658"/>
    <lineage>
        <taxon>Bacteria</taxon>
        <taxon>Bacillati</taxon>
        <taxon>Actinomycetota</taxon>
        <taxon>Actinomycetes</taxon>
        <taxon>Propionibacteriales</taxon>
        <taxon>Propionibacteriaceae</taxon>
        <taxon>Luteococcus</taxon>
    </lineage>
</organism>
<dbReference type="Pfam" id="PF08281">
    <property type="entry name" value="Sigma70_r4_2"/>
    <property type="match status" value="1"/>
</dbReference>
<dbReference type="Gene3D" id="1.10.10.10">
    <property type="entry name" value="Winged helix-like DNA-binding domain superfamily/Winged helix DNA-binding domain"/>
    <property type="match status" value="1"/>
</dbReference>
<dbReference type="Pfam" id="PF04542">
    <property type="entry name" value="Sigma70_r2"/>
    <property type="match status" value="1"/>
</dbReference>
<dbReference type="PROSITE" id="PS01063">
    <property type="entry name" value="SIGMA70_ECF"/>
    <property type="match status" value="1"/>
</dbReference>
<dbReference type="InterPro" id="IPR013249">
    <property type="entry name" value="RNA_pol_sigma70_r4_t2"/>
</dbReference>
<evidence type="ECO:0000256" key="5">
    <source>
        <dbReference type="ARBA" id="ARBA00023163"/>
    </source>
</evidence>
<keyword evidence="2 6" id="KW-0805">Transcription regulation</keyword>
<evidence type="ECO:0000256" key="6">
    <source>
        <dbReference type="RuleBase" id="RU000716"/>
    </source>
</evidence>
<evidence type="ECO:0000256" key="4">
    <source>
        <dbReference type="ARBA" id="ARBA00023125"/>
    </source>
</evidence>
<dbReference type="PANTHER" id="PTHR43133">
    <property type="entry name" value="RNA POLYMERASE ECF-TYPE SIGMA FACTO"/>
    <property type="match status" value="1"/>
</dbReference>
<keyword evidence="10" id="KW-1185">Reference proteome</keyword>
<dbReference type="InterPro" id="IPR007627">
    <property type="entry name" value="RNA_pol_sigma70_r2"/>
</dbReference>
<protein>
    <recommendedName>
        <fullName evidence="6">RNA polymerase sigma factor</fullName>
    </recommendedName>
</protein>
<gene>
    <name evidence="9" type="ORF">FM114_03450</name>
</gene>
<dbReference type="RefSeq" id="WP_094763795.1">
    <property type="nucleotide sequence ID" value="NZ_FUKQ01000011.1"/>
</dbReference>
<dbReference type="PANTHER" id="PTHR43133:SF61">
    <property type="entry name" value="ECF RNA POLYMERASE SIGMA FACTOR SIGC"/>
    <property type="match status" value="1"/>
</dbReference>
<accession>A0A1R4ISI8</accession>
<dbReference type="InterPro" id="IPR039425">
    <property type="entry name" value="RNA_pol_sigma-70-like"/>
</dbReference>
<dbReference type="GO" id="GO:0003677">
    <property type="term" value="F:DNA binding"/>
    <property type="evidence" value="ECO:0007669"/>
    <property type="project" value="UniProtKB-KW"/>
</dbReference>
<dbReference type="Gene3D" id="1.10.1740.10">
    <property type="match status" value="1"/>
</dbReference>
<sequence length="199" mass="21664">MTVRPLKRVGPAGRAELDARVTELALLAGDGDRPALGEFIRLTQPDVWRFVAHLAGTAAADDLTQDTYLRAMDSLPSFEGRSTARSWLLTIARRVVADAVRRDLGRPQTPYSPDWLAEHAASGPDATVLVEAAHVFQTLGTERREAFILTQLLGFTYEQAAEVCGVRIGTIRSRVARAREELVTACGDAVPNELAERVG</sequence>
<dbReference type="InterPro" id="IPR013324">
    <property type="entry name" value="RNA_pol_sigma_r3/r4-like"/>
</dbReference>
<evidence type="ECO:0000313" key="9">
    <source>
        <dbReference type="EMBL" id="SJN22654.1"/>
    </source>
</evidence>